<dbReference type="EMBL" id="JBHTGQ010000018">
    <property type="protein sequence ID" value="MFC7749940.1"/>
    <property type="molecule type" value="Genomic_DNA"/>
</dbReference>
<evidence type="ECO:0000313" key="5">
    <source>
        <dbReference type="EMBL" id="MFC7749940.1"/>
    </source>
</evidence>
<evidence type="ECO:0000259" key="4">
    <source>
        <dbReference type="PROSITE" id="PS50893"/>
    </source>
</evidence>
<evidence type="ECO:0000256" key="3">
    <source>
        <dbReference type="ARBA" id="ARBA00022840"/>
    </source>
</evidence>
<dbReference type="PANTHER" id="PTHR42939">
    <property type="entry name" value="ABC TRANSPORTER ATP-BINDING PROTEIN ALBC-RELATED"/>
    <property type="match status" value="1"/>
</dbReference>
<dbReference type="Proteomes" id="UP001596528">
    <property type="component" value="Unassembled WGS sequence"/>
</dbReference>
<keyword evidence="1" id="KW-0813">Transport</keyword>
<dbReference type="RefSeq" id="WP_138788228.1">
    <property type="nucleotide sequence ID" value="NZ_JBHTGQ010000018.1"/>
</dbReference>
<dbReference type="InterPro" id="IPR051782">
    <property type="entry name" value="ABC_Transporter_VariousFunc"/>
</dbReference>
<comment type="caution">
    <text evidence="5">The sequence shown here is derived from an EMBL/GenBank/DDBJ whole genome shotgun (WGS) entry which is preliminary data.</text>
</comment>
<dbReference type="GO" id="GO:0005524">
    <property type="term" value="F:ATP binding"/>
    <property type="evidence" value="ECO:0007669"/>
    <property type="project" value="UniProtKB-KW"/>
</dbReference>
<feature type="domain" description="ABC transporter" evidence="4">
    <location>
        <begin position="5"/>
        <end position="236"/>
    </location>
</feature>
<keyword evidence="2" id="KW-0547">Nucleotide-binding</keyword>
<dbReference type="CDD" id="cd03230">
    <property type="entry name" value="ABC_DR_subfamily_A"/>
    <property type="match status" value="1"/>
</dbReference>
<name>A0ABW2V3D8_9BACL</name>
<keyword evidence="6" id="KW-1185">Reference proteome</keyword>
<dbReference type="InterPro" id="IPR003593">
    <property type="entry name" value="AAA+_ATPase"/>
</dbReference>
<sequence length="249" mass="27087">MADLLRVEKLTGGYSSAKPVLREVSFEVRAGEMVGLIGLNGAGKSTAIKHILGLLLPHAGEIRVGGRTLAEAPDTYRAGMAYVPETPLLYEELTVREHLRLAAMAYGLEEAAFAERADELAESFDMRRALDRLPSQLSKGMRQRVMMMTALLVRPSLYVIDEPFLGLDPLGVRTLLDWMAARKREGAGLLVCSHLLTTLEAYCDRFVLLADGRVRAAGSLDDLREAAGMRRGAGSLDEAFFRLIGGGPA</sequence>
<gene>
    <name evidence="5" type="ORF">ACFQWB_08295</name>
</gene>
<dbReference type="Pfam" id="PF00005">
    <property type="entry name" value="ABC_tran"/>
    <property type="match status" value="1"/>
</dbReference>
<keyword evidence="3 5" id="KW-0067">ATP-binding</keyword>
<dbReference type="InterPro" id="IPR027417">
    <property type="entry name" value="P-loop_NTPase"/>
</dbReference>
<dbReference type="Gene3D" id="3.40.50.300">
    <property type="entry name" value="P-loop containing nucleotide triphosphate hydrolases"/>
    <property type="match status" value="1"/>
</dbReference>
<protein>
    <submittedName>
        <fullName evidence="5">ABC transporter ATP-binding protein</fullName>
    </submittedName>
</protein>
<dbReference type="SUPFAM" id="SSF52540">
    <property type="entry name" value="P-loop containing nucleoside triphosphate hydrolases"/>
    <property type="match status" value="1"/>
</dbReference>
<reference evidence="6" key="1">
    <citation type="journal article" date="2019" name="Int. J. Syst. Evol. Microbiol.">
        <title>The Global Catalogue of Microorganisms (GCM) 10K type strain sequencing project: providing services to taxonomists for standard genome sequencing and annotation.</title>
        <authorList>
            <consortium name="The Broad Institute Genomics Platform"/>
            <consortium name="The Broad Institute Genome Sequencing Center for Infectious Disease"/>
            <person name="Wu L."/>
            <person name="Ma J."/>
        </authorList>
    </citation>
    <scope>NUCLEOTIDE SEQUENCE [LARGE SCALE GENOMIC DNA]</scope>
    <source>
        <strain evidence="6">JCM 18657</strain>
    </source>
</reference>
<proteinExistence type="predicted"/>
<evidence type="ECO:0000256" key="2">
    <source>
        <dbReference type="ARBA" id="ARBA00022741"/>
    </source>
</evidence>
<evidence type="ECO:0000256" key="1">
    <source>
        <dbReference type="ARBA" id="ARBA00022448"/>
    </source>
</evidence>
<dbReference type="PANTHER" id="PTHR42939:SF5">
    <property type="entry name" value="ABC-TYPE TRANSPORTER ATP-BINDING PROTEIN ECSA"/>
    <property type="match status" value="1"/>
</dbReference>
<dbReference type="InterPro" id="IPR003439">
    <property type="entry name" value="ABC_transporter-like_ATP-bd"/>
</dbReference>
<accession>A0ABW2V3D8</accession>
<dbReference type="SMART" id="SM00382">
    <property type="entry name" value="AAA"/>
    <property type="match status" value="1"/>
</dbReference>
<evidence type="ECO:0000313" key="6">
    <source>
        <dbReference type="Proteomes" id="UP001596528"/>
    </source>
</evidence>
<organism evidence="5 6">
    <name type="scientific">Paenibacillus thermoaerophilus</name>
    <dbReference type="NCBI Taxonomy" id="1215385"/>
    <lineage>
        <taxon>Bacteria</taxon>
        <taxon>Bacillati</taxon>
        <taxon>Bacillota</taxon>
        <taxon>Bacilli</taxon>
        <taxon>Bacillales</taxon>
        <taxon>Paenibacillaceae</taxon>
        <taxon>Paenibacillus</taxon>
    </lineage>
</organism>
<dbReference type="PROSITE" id="PS50893">
    <property type="entry name" value="ABC_TRANSPORTER_2"/>
    <property type="match status" value="1"/>
</dbReference>